<dbReference type="Pfam" id="PF26466">
    <property type="entry name" value="DNA_primase_lrg_N"/>
    <property type="match status" value="1"/>
</dbReference>
<evidence type="ECO:0000256" key="4">
    <source>
        <dbReference type="ARBA" id="ARBA00022705"/>
    </source>
</evidence>
<comment type="similarity">
    <text evidence="1 9">Belongs to the eukaryotic-type primase large subunit family.</text>
</comment>
<dbReference type="GO" id="GO:0006270">
    <property type="term" value="P:DNA replication initiation"/>
    <property type="evidence" value="ECO:0007669"/>
    <property type="project" value="EnsemblFungi"/>
</dbReference>
<dbReference type="GO" id="GO:0003697">
    <property type="term" value="F:single-stranded DNA binding"/>
    <property type="evidence" value="ECO:0007669"/>
    <property type="project" value="EnsemblFungi"/>
</dbReference>
<dbReference type="GO" id="GO:0006302">
    <property type="term" value="P:double-strand break repair"/>
    <property type="evidence" value="ECO:0007669"/>
    <property type="project" value="EnsemblFungi"/>
</dbReference>
<dbReference type="PANTHER" id="PTHR10537">
    <property type="entry name" value="DNA PRIMASE LARGE SUBUNIT"/>
    <property type="match status" value="1"/>
</dbReference>
<dbReference type="RefSeq" id="XP_016646449.1">
    <property type="nucleotide sequence ID" value="XM_016783249.1"/>
</dbReference>
<dbReference type="OrthoDB" id="421393at2759"/>
<dbReference type="GO" id="GO:0005658">
    <property type="term" value="C:alpha DNA polymerase:primase complex"/>
    <property type="evidence" value="ECO:0007669"/>
    <property type="project" value="EnsemblFungi"/>
</dbReference>
<dbReference type="Proteomes" id="UP000028545">
    <property type="component" value="Unassembled WGS sequence"/>
</dbReference>
<dbReference type="Gene3D" id="1.20.930.80">
    <property type="match status" value="1"/>
</dbReference>
<feature type="domain" description="DNA primase large subunit C-terminal" evidence="11">
    <location>
        <begin position="296"/>
        <end position="479"/>
    </location>
</feature>
<dbReference type="HOGENOM" id="CLU_026253_1_0_1"/>
<comment type="caution">
    <text evidence="12">The sequence shown here is derived from an EMBL/GenBank/DDBJ whole genome shotgun (WGS) entry which is preliminary data.</text>
</comment>
<evidence type="ECO:0000256" key="8">
    <source>
        <dbReference type="ARBA" id="ARBA00023125"/>
    </source>
</evidence>
<evidence type="ECO:0000256" key="3">
    <source>
        <dbReference type="ARBA" id="ARBA00022515"/>
    </source>
</evidence>
<dbReference type="CDD" id="cd07322">
    <property type="entry name" value="PriL_PriS_Eukaryotic"/>
    <property type="match status" value="1"/>
</dbReference>
<dbReference type="GO" id="GO:0051539">
    <property type="term" value="F:4 iron, 4 sulfur cluster binding"/>
    <property type="evidence" value="ECO:0007669"/>
    <property type="project" value="UniProtKB-UniRule"/>
</dbReference>
<organism evidence="12 13">
    <name type="scientific">Pseudallescheria apiosperma</name>
    <name type="common">Scedosporium apiospermum</name>
    <dbReference type="NCBI Taxonomy" id="563466"/>
    <lineage>
        <taxon>Eukaryota</taxon>
        <taxon>Fungi</taxon>
        <taxon>Dikarya</taxon>
        <taxon>Ascomycota</taxon>
        <taxon>Pezizomycotina</taxon>
        <taxon>Sordariomycetes</taxon>
        <taxon>Hypocreomycetidae</taxon>
        <taxon>Microascales</taxon>
        <taxon>Microascaceae</taxon>
        <taxon>Scedosporium</taxon>
    </lineage>
</organism>
<dbReference type="GO" id="GO:0006269">
    <property type="term" value="P:DNA replication, synthesis of primer"/>
    <property type="evidence" value="ECO:0007669"/>
    <property type="project" value="UniProtKB-KW"/>
</dbReference>
<dbReference type="PANTHER" id="PTHR10537:SF3">
    <property type="entry name" value="DNA PRIMASE LARGE SUBUNIT"/>
    <property type="match status" value="1"/>
</dbReference>
<feature type="binding site" evidence="10">
    <location>
        <position position="302"/>
    </location>
    <ligand>
        <name>[4Fe-4S] cluster</name>
        <dbReference type="ChEBI" id="CHEBI:49883"/>
    </ligand>
</feature>
<dbReference type="GO" id="GO:0005635">
    <property type="term" value="C:nuclear envelope"/>
    <property type="evidence" value="ECO:0007669"/>
    <property type="project" value="EnsemblFungi"/>
</dbReference>
<comment type="cofactor">
    <cofactor evidence="9">
        <name>[4Fe-4S] cluster</name>
        <dbReference type="ChEBI" id="CHEBI:49883"/>
    </cofactor>
    <text evidence="9">Binds 1 [4Fe-4S] cluster.</text>
</comment>
<dbReference type="KEGG" id="sapo:SAPIO_CDS0480"/>
<dbReference type="GeneID" id="27718632"/>
<dbReference type="VEuPathDB" id="FungiDB:SAPIO_CDS0480"/>
<dbReference type="Pfam" id="PF04104">
    <property type="entry name" value="DNA_primase_lrg"/>
    <property type="match status" value="1"/>
</dbReference>
<comment type="function">
    <text evidence="9">DNA primase is the polymerase that synthesizes small RNA primers for the Okazaki fragments made during discontinuous DNA replication.</text>
</comment>
<feature type="binding site" evidence="10">
    <location>
        <position position="443"/>
    </location>
    <ligand>
        <name>[4Fe-4S] cluster</name>
        <dbReference type="ChEBI" id="CHEBI:49883"/>
    </ligand>
</feature>
<dbReference type="GO" id="GO:0003899">
    <property type="term" value="F:DNA-directed RNA polymerase activity"/>
    <property type="evidence" value="ECO:0007669"/>
    <property type="project" value="EnsemblFungi"/>
</dbReference>
<evidence type="ECO:0000259" key="11">
    <source>
        <dbReference type="Pfam" id="PF04104"/>
    </source>
</evidence>
<dbReference type="EMBL" id="JOWA01000022">
    <property type="protein sequence ID" value="KEZ46650.1"/>
    <property type="molecule type" value="Genomic_DNA"/>
</dbReference>
<evidence type="ECO:0000313" key="12">
    <source>
        <dbReference type="EMBL" id="KEZ46650.1"/>
    </source>
</evidence>
<evidence type="ECO:0000256" key="1">
    <source>
        <dbReference type="ARBA" id="ARBA00010564"/>
    </source>
</evidence>
<feature type="binding site" evidence="10">
    <location>
        <position position="385"/>
    </location>
    <ligand>
        <name>[4Fe-4S] cluster</name>
        <dbReference type="ChEBI" id="CHEBI:49883"/>
    </ligand>
</feature>
<dbReference type="OMA" id="RINYKPW"/>
<evidence type="ECO:0000256" key="10">
    <source>
        <dbReference type="PIRSR" id="PIRSR009449-1"/>
    </source>
</evidence>
<keyword evidence="6 9" id="KW-0408">Iron</keyword>
<keyword evidence="8 9" id="KW-0238">DNA-binding</keyword>
<proteinExistence type="inferred from homology"/>
<dbReference type="InterPro" id="IPR016558">
    <property type="entry name" value="DNA_primase_lsu_euk"/>
</dbReference>
<keyword evidence="3 9" id="KW-0639">Primosome</keyword>
<keyword evidence="4 9" id="KW-0235">DNA replication</keyword>
<evidence type="ECO:0000256" key="9">
    <source>
        <dbReference type="PIRNR" id="PIRNR009449"/>
    </source>
</evidence>
<evidence type="ECO:0000256" key="6">
    <source>
        <dbReference type="ARBA" id="ARBA00023004"/>
    </source>
</evidence>
<name>A0A084GH38_PSEDA</name>
<evidence type="ECO:0000256" key="7">
    <source>
        <dbReference type="ARBA" id="ARBA00023014"/>
    </source>
</evidence>
<dbReference type="PIRSF" id="PIRSF009449">
    <property type="entry name" value="DNA_primase_large_subunit"/>
    <property type="match status" value="1"/>
</dbReference>
<keyword evidence="13" id="KW-1185">Reference proteome</keyword>
<evidence type="ECO:0000313" key="13">
    <source>
        <dbReference type="Proteomes" id="UP000028545"/>
    </source>
</evidence>
<dbReference type="InterPro" id="IPR058560">
    <property type="entry name" value="DNA_primase_C"/>
</dbReference>
<gene>
    <name evidence="12" type="ORF">SAPIO_CDS0480</name>
</gene>
<dbReference type="GO" id="GO:0046872">
    <property type="term" value="F:metal ion binding"/>
    <property type="evidence" value="ECO:0007669"/>
    <property type="project" value="UniProtKB-UniRule"/>
</dbReference>
<reference evidence="12 13" key="1">
    <citation type="journal article" date="2014" name="Genome Announc.">
        <title>Draft genome sequence of the pathogenic fungus Scedosporium apiospermum.</title>
        <authorList>
            <person name="Vandeputte P."/>
            <person name="Ghamrawi S."/>
            <person name="Rechenmann M."/>
            <person name="Iltis A."/>
            <person name="Giraud S."/>
            <person name="Fleury M."/>
            <person name="Thornton C."/>
            <person name="Delhaes L."/>
            <person name="Meyer W."/>
            <person name="Papon N."/>
            <person name="Bouchara J.P."/>
        </authorList>
    </citation>
    <scope>NUCLEOTIDE SEQUENCE [LARGE SCALE GENOMIC DNA]</scope>
    <source>
        <strain evidence="12 13">IHEM 14462</strain>
    </source>
</reference>
<keyword evidence="7 9" id="KW-0411">Iron-sulfur</keyword>
<keyword evidence="5 9" id="KW-0479">Metal-binding</keyword>
<dbReference type="AlphaFoldDB" id="A0A084GH38"/>
<dbReference type="FunFam" id="1.20.930.80:FF:000003">
    <property type="entry name" value="DNA primase large subunit"/>
    <property type="match status" value="1"/>
</dbReference>
<evidence type="ECO:0000256" key="5">
    <source>
        <dbReference type="ARBA" id="ARBA00022723"/>
    </source>
</evidence>
<dbReference type="InterPro" id="IPR007238">
    <property type="entry name" value="DNA_primase_lsu_euk/arc"/>
</dbReference>
<protein>
    <recommendedName>
        <fullName evidence="9">DNA primase large subunit</fullName>
    </recommendedName>
</protein>
<accession>A0A084GH38</accession>
<keyword evidence="2 9" id="KW-0004">4Fe-4S</keyword>
<feature type="binding site" evidence="10">
    <location>
        <position position="402"/>
    </location>
    <ligand>
        <name>[4Fe-4S] cluster</name>
        <dbReference type="ChEBI" id="CHEBI:49883"/>
    </ligand>
</feature>
<sequence length="502" mass="57953">MLKQDFNRQEPKRRIVGDRKQNVADAAFKDASYPHRLNFYTHAPTADITLEEFEKWAIDRLRVLSELEACSFRNKSPDETAAHMKPLLEKYLPLSPNSSSSTKLSEQRRKDHYSHFILRLAFSSTDDLRRRFARVETMLFRLRFDADTERSAFVSSLDIDWFEPVSDEEQAELRDDLQAIAGFDKRTGAVEETWYKVDWMRVPDLVESRKVLLRGGKAYVPSREQASMIITEFTSRLEKQLVLTSQAIPDLDEDDRLVPILDHLSKNFVTPDSSYMSGSTVPEGAEISARNIDNLSQHFPACMSHLHRSLRRDAHLKHYGRLQYTLFLKGIGLNLEECLIFWRSGFSKITDDTFNKEYRYNVRHCYGDVGGDSNRRGGGYSPYSCQKILTEHAPGPGEAHGCPYRHFDMDNLTTLLQGMGVTDRSVIQGVKEDRDGRRYHMACNRVFEHLHKPEIKKAKDEFVMTAAQLETIVHPNEYFKRSYLLKNLGKHRGGDADVKMEE</sequence>
<evidence type="ECO:0000256" key="2">
    <source>
        <dbReference type="ARBA" id="ARBA00022485"/>
    </source>
</evidence>